<dbReference type="PROSITE" id="PS50943">
    <property type="entry name" value="HTH_CROC1"/>
    <property type="match status" value="1"/>
</dbReference>
<reference evidence="2" key="1">
    <citation type="journal article" date="2021" name="PeerJ">
        <title>Extensive microbial diversity within the chicken gut microbiome revealed by metagenomics and culture.</title>
        <authorList>
            <person name="Gilroy R."/>
            <person name="Ravi A."/>
            <person name="Getino M."/>
            <person name="Pursley I."/>
            <person name="Horton D.L."/>
            <person name="Alikhan N.F."/>
            <person name="Baker D."/>
            <person name="Gharbi K."/>
            <person name="Hall N."/>
            <person name="Watson M."/>
            <person name="Adriaenssens E.M."/>
            <person name="Foster-Nyarko E."/>
            <person name="Jarju S."/>
            <person name="Secka A."/>
            <person name="Antonio M."/>
            <person name="Oren A."/>
            <person name="Chaudhuri R.R."/>
            <person name="La Ragione R."/>
            <person name="Hildebrand F."/>
            <person name="Pallen M.J."/>
        </authorList>
    </citation>
    <scope>NUCLEOTIDE SEQUENCE</scope>
    <source>
        <strain evidence="2">811</strain>
    </source>
</reference>
<accession>A0A9D1V6S1</accession>
<dbReference type="GO" id="GO:0003677">
    <property type="term" value="F:DNA binding"/>
    <property type="evidence" value="ECO:0007669"/>
    <property type="project" value="InterPro"/>
</dbReference>
<organism evidence="2 3">
    <name type="scientific">Candidatus Borkfalkia faecipullorum</name>
    <dbReference type="NCBI Taxonomy" id="2838510"/>
    <lineage>
        <taxon>Bacteria</taxon>
        <taxon>Bacillati</taxon>
        <taxon>Bacillota</taxon>
        <taxon>Clostridia</taxon>
        <taxon>Christensenellales</taxon>
        <taxon>Christensenellaceae</taxon>
        <taxon>Candidatus Borkfalkia</taxon>
    </lineage>
</organism>
<evidence type="ECO:0000259" key="1">
    <source>
        <dbReference type="PROSITE" id="PS50943"/>
    </source>
</evidence>
<gene>
    <name evidence="2" type="ORF">H9741_00715</name>
</gene>
<dbReference type="InterPro" id="IPR001387">
    <property type="entry name" value="Cro/C1-type_HTH"/>
</dbReference>
<evidence type="ECO:0000313" key="2">
    <source>
        <dbReference type="EMBL" id="HIX06978.1"/>
    </source>
</evidence>
<feature type="domain" description="HTH cro/C1-type" evidence="1">
    <location>
        <begin position="55"/>
        <end position="100"/>
    </location>
</feature>
<reference evidence="2" key="2">
    <citation type="submission" date="2021-04" db="EMBL/GenBank/DDBJ databases">
        <authorList>
            <person name="Gilroy R."/>
        </authorList>
    </citation>
    <scope>NUCLEOTIDE SEQUENCE</scope>
    <source>
        <strain evidence="2">811</strain>
    </source>
</reference>
<dbReference type="Pfam" id="PF01381">
    <property type="entry name" value="HTH_3"/>
    <property type="match status" value="1"/>
</dbReference>
<comment type="caution">
    <text evidence="2">The sequence shown here is derived from an EMBL/GenBank/DDBJ whole genome shotgun (WGS) entry which is preliminary data.</text>
</comment>
<dbReference type="EMBL" id="DXFX01000009">
    <property type="protein sequence ID" value="HIX06978.1"/>
    <property type="molecule type" value="Genomic_DNA"/>
</dbReference>
<protein>
    <submittedName>
        <fullName evidence="2">Helix-turn-helix domain-containing protein</fullName>
    </submittedName>
</protein>
<dbReference type="SUPFAM" id="SSF47413">
    <property type="entry name" value="lambda repressor-like DNA-binding domains"/>
    <property type="match status" value="1"/>
</dbReference>
<dbReference type="AlphaFoldDB" id="A0A9D1V6S1"/>
<dbReference type="Gene3D" id="1.10.260.40">
    <property type="entry name" value="lambda repressor-like DNA-binding domains"/>
    <property type="match status" value="1"/>
</dbReference>
<proteinExistence type="predicted"/>
<sequence>MPRRAIDWKKTGKQLLFLRNDNLSLRKYVCRENNYDKGECDGRCDTCKYDMDTSISRSELARVFSVTESVVFNWENGITPVSLEDMLFYCEIAGVDLKDLIVFEN</sequence>
<name>A0A9D1V6S1_9FIRM</name>
<dbReference type="CDD" id="cd00093">
    <property type="entry name" value="HTH_XRE"/>
    <property type="match status" value="1"/>
</dbReference>
<evidence type="ECO:0000313" key="3">
    <source>
        <dbReference type="Proteomes" id="UP000824204"/>
    </source>
</evidence>
<dbReference type="InterPro" id="IPR010982">
    <property type="entry name" value="Lambda_DNA-bd_dom_sf"/>
</dbReference>
<dbReference type="Proteomes" id="UP000824204">
    <property type="component" value="Unassembled WGS sequence"/>
</dbReference>